<comment type="caution">
    <text evidence="7">The sequence shown here is derived from an EMBL/GenBank/DDBJ whole genome shotgun (WGS) entry which is preliminary data.</text>
</comment>
<comment type="similarity">
    <text evidence="1 6">Belongs to the methyltransferase superfamily. PrmA family.</text>
</comment>
<keyword evidence="4 6" id="KW-0808">Transferase</keyword>
<feature type="binding site" evidence="6">
    <location>
        <position position="243"/>
    </location>
    <ligand>
        <name>S-adenosyl-L-methionine</name>
        <dbReference type="ChEBI" id="CHEBI:59789"/>
    </ligand>
</feature>
<dbReference type="GO" id="GO:0008168">
    <property type="term" value="F:methyltransferase activity"/>
    <property type="evidence" value="ECO:0007669"/>
    <property type="project" value="UniProtKB-KW"/>
</dbReference>
<comment type="subcellular location">
    <subcellularLocation>
        <location evidence="6">Cytoplasm</location>
    </subcellularLocation>
</comment>
<feature type="binding site" evidence="6">
    <location>
        <position position="196"/>
    </location>
    <ligand>
        <name>S-adenosyl-L-methionine</name>
        <dbReference type="ChEBI" id="CHEBI:59789"/>
    </ligand>
</feature>
<evidence type="ECO:0000313" key="8">
    <source>
        <dbReference type="Proteomes" id="UP001062901"/>
    </source>
</evidence>
<evidence type="ECO:0000256" key="5">
    <source>
        <dbReference type="ARBA" id="ARBA00022691"/>
    </source>
</evidence>
<evidence type="ECO:0000313" key="7">
    <source>
        <dbReference type="EMBL" id="GBQ09027.1"/>
    </source>
</evidence>
<name>A0ABQ0P1T5_9PROT</name>
<dbReference type="InterPro" id="IPR029063">
    <property type="entry name" value="SAM-dependent_MTases_sf"/>
</dbReference>
<organism evidence="7 8">
    <name type="scientific">Saccharibacter floricola DSM 15669</name>
    <dbReference type="NCBI Taxonomy" id="1123227"/>
    <lineage>
        <taxon>Bacteria</taxon>
        <taxon>Pseudomonadati</taxon>
        <taxon>Pseudomonadota</taxon>
        <taxon>Alphaproteobacteria</taxon>
        <taxon>Acetobacterales</taxon>
        <taxon>Acetobacteraceae</taxon>
        <taxon>Saccharibacter</taxon>
    </lineage>
</organism>
<keyword evidence="7" id="KW-0687">Ribonucleoprotein</keyword>
<keyword evidence="2 6" id="KW-0963">Cytoplasm</keyword>
<gene>
    <name evidence="6" type="primary">prmA</name>
    <name evidence="7" type="ORF">AA15669_2023</name>
</gene>
<dbReference type="HAMAP" id="MF_00735">
    <property type="entry name" value="Methyltr_PrmA"/>
    <property type="match status" value="1"/>
</dbReference>
<dbReference type="EMBL" id="BAQD01000147">
    <property type="protein sequence ID" value="GBQ09027.1"/>
    <property type="molecule type" value="Genomic_DNA"/>
</dbReference>
<keyword evidence="3 6" id="KW-0489">Methyltransferase</keyword>
<keyword evidence="5 6" id="KW-0949">S-adenosyl-L-methionine</keyword>
<dbReference type="Gene3D" id="3.40.50.150">
    <property type="entry name" value="Vaccinia Virus protein VP39"/>
    <property type="match status" value="1"/>
</dbReference>
<dbReference type="CDD" id="cd02440">
    <property type="entry name" value="AdoMet_MTases"/>
    <property type="match status" value="1"/>
</dbReference>
<feature type="binding site" evidence="6">
    <location>
        <position position="174"/>
    </location>
    <ligand>
        <name>S-adenosyl-L-methionine</name>
        <dbReference type="ChEBI" id="CHEBI:59789"/>
    </ligand>
</feature>
<dbReference type="EC" id="2.1.1.-" evidence="6"/>
<keyword evidence="8" id="KW-1185">Reference proteome</keyword>
<dbReference type="GO" id="GO:0032259">
    <property type="term" value="P:methylation"/>
    <property type="evidence" value="ECO:0007669"/>
    <property type="project" value="UniProtKB-KW"/>
</dbReference>
<comment type="catalytic activity">
    <reaction evidence="6">
        <text>L-lysyl-[protein] + 3 S-adenosyl-L-methionine = N(6),N(6),N(6)-trimethyl-L-lysyl-[protein] + 3 S-adenosyl-L-homocysteine + 3 H(+)</text>
        <dbReference type="Rhea" id="RHEA:54192"/>
        <dbReference type="Rhea" id="RHEA-COMP:9752"/>
        <dbReference type="Rhea" id="RHEA-COMP:13826"/>
        <dbReference type="ChEBI" id="CHEBI:15378"/>
        <dbReference type="ChEBI" id="CHEBI:29969"/>
        <dbReference type="ChEBI" id="CHEBI:57856"/>
        <dbReference type="ChEBI" id="CHEBI:59789"/>
        <dbReference type="ChEBI" id="CHEBI:61961"/>
    </reaction>
</comment>
<dbReference type="PANTHER" id="PTHR43648">
    <property type="entry name" value="ELECTRON TRANSFER FLAVOPROTEIN BETA SUBUNIT LYSINE METHYLTRANSFERASE"/>
    <property type="match status" value="1"/>
</dbReference>
<keyword evidence="7" id="KW-0689">Ribosomal protein</keyword>
<dbReference type="InterPro" id="IPR004498">
    <property type="entry name" value="Ribosomal_PrmA_MeTrfase"/>
</dbReference>
<dbReference type="PANTHER" id="PTHR43648:SF1">
    <property type="entry name" value="ELECTRON TRANSFER FLAVOPROTEIN BETA SUBUNIT LYSINE METHYLTRANSFERASE"/>
    <property type="match status" value="1"/>
</dbReference>
<evidence type="ECO:0000256" key="4">
    <source>
        <dbReference type="ARBA" id="ARBA00022679"/>
    </source>
</evidence>
<accession>A0ABQ0P1T5</accession>
<evidence type="ECO:0000256" key="3">
    <source>
        <dbReference type="ARBA" id="ARBA00022603"/>
    </source>
</evidence>
<evidence type="ECO:0000256" key="6">
    <source>
        <dbReference type="HAMAP-Rule" id="MF_00735"/>
    </source>
</evidence>
<evidence type="ECO:0000256" key="2">
    <source>
        <dbReference type="ARBA" id="ARBA00022490"/>
    </source>
</evidence>
<evidence type="ECO:0000256" key="1">
    <source>
        <dbReference type="ARBA" id="ARBA00009741"/>
    </source>
</evidence>
<dbReference type="InterPro" id="IPR050078">
    <property type="entry name" value="Ribosomal_L11_MeTrfase_PrmA"/>
</dbReference>
<dbReference type="SUPFAM" id="SSF53335">
    <property type="entry name" value="S-adenosyl-L-methionine-dependent methyltransferases"/>
    <property type="match status" value="1"/>
</dbReference>
<dbReference type="Pfam" id="PF06325">
    <property type="entry name" value="PrmA"/>
    <property type="match status" value="1"/>
</dbReference>
<protein>
    <recommendedName>
        <fullName evidence="6">Ribosomal protein L11 methyltransferase</fullName>
        <shortName evidence="6">L11 Mtase</shortName>
        <ecNumber evidence="6">2.1.1.-</ecNumber>
    </recommendedName>
</protein>
<feature type="binding site" evidence="6">
    <location>
        <position position="152"/>
    </location>
    <ligand>
        <name>S-adenosyl-L-methionine</name>
        <dbReference type="ChEBI" id="CHEBI:59789"/>
    </ligand>
</feature>
<dbReference type="GO" id="GO:0005840">
    <property type="term" value="C:ribosome"/>
    <property type="evidence" value="ECO:0007669"/>
    <property type="project" value="UniProtKB-KW"/>
</dbReference>
<proteinExistence type="inferred from homology"/>
<reference evidence="7" key="1">
    <citation type="submission" date="2013-04" db="EMBL/GenBank/DDBJ databases">
        <title>The genome sequencing project of 58 acetic acid bacteria.</title>
        <authorList>
            <person name="Okamoto-Kainuma A."/>
            <person name="Ishikawa M."/>
            <person name="Umino S."/>
            <person name="Koizumi Y."/>
            <person name="Shiwa Y."/>
            <person name="Yoshikawa H."/>
            <person name="Matsutani M."/>
            <person name="Matsushita K."/>
        </authorList>
    </citation>
    <scope>NUCLEOTIDE SEQUENCE</scope>
    <source>
        <strain evidence="7">DSM 15669</strain>
    </source>
</reference>
<sequence>MKATQSPIAPRHIGSRHARALETVTIIVEEAFVPLFEQALMTACDTVGMFEEDDEQKYWRLEGVKEVGAQEEALQSSIAVARAITGVEAELVRHITEAEGWLARTQEAFPPQNVGRRFCIRGTHLNDKAPSNRLSITLDAGIAFGSGEHGSTRGCLRALELIAYRKPQRILDMGCGSGILAMAAARLLHRPVLAVDIEPWSVRVAASNARLNKLSPLLDCRFGNGWLTPAVRSKAPYDLVFANILARPLCRMAPSLAQSLAPGGTAILAGLLNTQARMVTVAHQRQGLLLERQLKEGAWSTLILRKPY</sequence>
<comment type="function">
    <text evidence="6">Methylates ribosomal protein L11.</text>
</comment>
<dbReference type="Proteomes" id="UP001062901">
    <property type="component" value="Unassembled WGS sequence"/>
</dbReference>